<organism evidence="2 3">
    <name type="scientific">Halapricum salinum</name>
    <dbReference type="NCBI Taxonomy" id="1457250"/>
    <lineage>
        <taxon>Archaea</taxon>
        <taxon>Methanobacteriati</taxon>
        <taxon>Methanobacteriota</taxon>
        <taxon>Stenosarchaea group</taxon>
        <taxon>Halobacteria</taxon>
        <taxon>Halobacteriales</taxon>
        <taxon>Haloarculaceae</taxon>
        <taxon>Halapricum</taxon>
    </lineage>
</organism>
<feature type="compositionally biased region" description="Basic and acidic residues" evidence="1">
    <location>
        <begin position="14"/>
        <end position="26"/>
    </location>
</feature>
<dbReference type="Proteomes" id="UP000296706">
    <property type="component" value="Chromosome"/>
</dbReference>
<dbReference type="KEGG" id="hsn:DV733_07720"/>
<dbReference type="Gene3D" id="3.40.190.10">
    <property type="entry name" value="Periplasmic binding protein-like II"/>
    <property type="match status" value="2"/>
</dbReference>
<dbReference type="Pfam" id="PF13416">
    <property type="entry name" value="SBP_bac_8"/>
    <property type="match status" value="1"/>
</dbReference>
<dbReference type="InterPro" id="IPR050490">
    <property type="entry name" value="Bact_solute-bd_prot1"/>
</dbReference>
<dbReference type="STRING" id="1457250.GCA_000755225_01364"/>
<sequence length="504" mass="55181">MSGPVATPPDEDSNDSRYVESTGDERRGRAVLSRRAYLASAGAAVAPAGCVALPATSDGPTVRWKFDFAASDEKREATRRALYESGGLREEITVEFVEPHIGELERQFQFQFEDRDPDSDLYLVPSRWLRTNLRGLVWPIEAVLPEETRSEIADAYAPATLQNVTDRTDGLVGLPVAVDVATMQYRRDLVEAAGYDPSGWATDPMTWQRWSQITADVREQGDVEYGCTTQLDDYVGLVCCTFNEALVSWGGAYFGGRDHRGEPIGQRPVTIADEPGVDACRMLRRFLHGETFDGAFADYAGGIVPTDALEWNEEYSREPFARGEAVMHRNWPYSLDLTGRAETEVEAGTPTLGTDRLGAMPLPYAVPESEATVPGRGGTPAVLGGRRTAVVHPATDHPRAVAEVLAAAATPEFQLALLEILGWLPPRPELYETDRARSVDILGQYMDTLRVAVENAVPYPRGLGIESEQSDLIATAVNAILRREADPAERLATLADRLRAVESG</sequence>
<gene>
    <name evidence="2" type="ORF">DV733_07720</name>
</gene>
<reference evidence="2 3" key="1">
    <citation type="journal article" date="2019" name="Nat. Commun.">
        <title>A new type of DNA phosphorothioation-based antiviral system in archaea.</title>
        <authorList>
            <person name="Xiong L."/>
            <person name="Liu S."/>
            <person name="Chen S."/>
            <person name="Xiao Y."/>
            <person name="Zhu B."/>
            <person name="Gao Y."/>
            <person name="Zhang Y."/>
            <person name="Chen B."/>
            <person name="Luo J."/>
            <person name="Deng Z."/>
            <person name="Chen X."/>
            <person name="Wang L."/>
            <person name="Chen S."/>
        </authorList>
    </citation>
    <scope>NUCLEOTIDE SEQUENCE [LARGE SCALE GENOMIC DNA]</scope>
    <source>
        <strain evidence="2 3">CBA1105</strain>
    </source>
</reference>
<evidence type="ECO:0000256" key="1">
    <source>
        <dbReference type="SAM" id="MobiDB-lite"/>
    </source>
</evidence>
<name>A0A4D6HAM4_9EURY</name>
<accession>A0A4D6HAM4</accession>
<protein>
    <submittedName>
        <fullName evidence="2">Extracellular solute-binding protein</fullName>
    </submittedName>
</protein>
<feature type="region of interest" description="Disordered" evidence="1">
    <location>
        <begin position="1"/>
        <end position="26"/>
    </location>
</feature>
<evidence type="ECO:0000313" key="3">
    <source>
        <dbReference type="Proteomes" id="UP000296706"/>
    </source>
</evidence>
<dbReference type="PANTHER" id="PTHR43649:SF12">
    <property type="entry name" value="DIACETYLCHITOBIOSE BINDING PROTEIN DASA"/>
    <property type="match status" value="1"/>
</dbReference>
<dbReference type="RefSeq" id="WP_079979546.1">
    <property type="nucleotide sequence ID" value="NZ_CP031310.1"/>
</dbReference>
<dbReference type="InterPro" id="IPR006059">
    <property type="entry name" value="SBP"/>
</dbReference>
<dbReference type="PANTHER" id="PTHR43649">
    <property type="entry name" value="ARABINOSE-BINDING PROTEIN-RELATED"/>
    <property type="match status" value="1"/>
</dbReference>
<evidence type="ECO:0000313" key="2">
    <source>
        <dbReference type="EMBL" id="QCC51134.1"/>
    </source>
</evidence>
<proteinExistence type="predicted"/>
<dbReference type="SUPFAM" id="SSF53850">
    <property type="entry name" value="Periplasmic binding protein-like II"/>
    <property type="match status" value="1"/>
</dbReference>
<dbReference type="EMBL" id="CP031310">
    <property type="protein sequence ID" value="QCC51134.1"/>
    <property type="molecule type" value="Genomic_DNA"/>
</dbReference>
<dbReference type="GeneID" id="39847743"/>
<dbReference type="AlphaFoldDB" id="A0A4D6HAM4"/>
<dbReference type="OrthoDB" id="328108at2157"/>
<keyword evidence="3" id="KW-1185">Reference proteome</keyword>